<dbReference type="Gene3D" id="2.60.40.10">
    <property type="entry name" value="Immunoglobulins"/>
    <property type="match status" value="2"/>
</dbReference>
<evidence type="ECO:0000313" key="2">
    <source>
        <dbReference type="EMBL" id="MFC4314264.1"/>
    </source>
</evidence>
<dbReference type="InterPro" id="IPR013783">
    <property type="entry name" value="Ig-like_fold"/>
</dbReference>
<protein>
    <submittedName>
        <fullName evidence="2">IPT/TIG domain-containing protein</fullName>
    </submittedName>
</protein>
<gene>
    <name evidence="2" type="ORF">ACFPN2_34690</name>
</gene>
<proteinExistence type="predicted"/>
<dbReference type="SUPFAM" id="SSF82171">
    <property type="entry name" value="DPP6 N-terminal domain-like"/>
    <property type="match status" value="1"/>
</dbReference>
<sequence length="658" mass="68256">MIKRILPVLPVWLLLAGCGGGGGDGGGSESGGNNRGTFTVSPSTLTFTAASVEGSTIPSQTITGTVSGVSAETLYINVRVTGNAVAAISNIRITGPTSGTATVQPITQHVVGPGTFTSTLTVVACTSGPECTSGVIGSPQTVNVTYNVTGVRSSVAQLGFGPIGDRIAATDLNRTFAVTGYPAQNWTAASSVPWLTVNPASGNAGAETTVTASLVQAQVEALASGAYEGTITLTPTSGAPVTIPVTLSSSRVRVNHVAPYVAQAGTSDTVIIRGENLSRYPATAVRFGSTDAVSFTPVSDTEIHAVHPALVAGSYDVHVLNAQGIDNTRAALVVVDPPAYAPAALAYPVGGNRFPRCFQYDAERRALIVGVLFNDSTINSSRVLRYTHASGWGAPTSVTLTSDGSCALSADGKQLIVGYAAPNFRAFTVAELDPVTLTELRKTVDPRQLSLDARGIAVANDGRAVFVTEYSRGGDVKSYWPLRPEIGDFKNSGSIYTIGTYDGQIGGSGDGSLVLLGSWYGGGSDTTIARYESSTQLARTSLNLSLDEPIVINRTGSRVIMNHRNVYDRDLTAIGTLPSTTLVAALAPSLMRAYTYDNNGTIRTFDVTAAVSGAFAEIELPRTPTSNPGTTGLNRLLVTPDGRALFVMGQQQIVLVPL</sequence>
<evidence type="ECO:0000259" key="1">
    <source>
        <dbReference type="Pfam" id="PF01833"/>
    </source>
</evidence>
<comment type="caution">
    <text evidence="2">The sequence shown here is derived from an EMBL/GenBank/DDBJ whole genome shotgun (WGS) entry which is preliminary data.</text>
</comment>
<dbReference type="InterPro" id="IPR014756">
    <property type="entry name" value="Ig_E-set"/>
</dbReference>
<evidence type="ECO:0000313" key="3">
    <source>
        <dbReference type="Proteomes" id="UP001595904"/>
    </source>
</evidence>
<feature type="domain" description="IPT/TIG" evidence="1">
    <location>
        <begin position="257"/>
        <end position="323"/>
    </location>
</feature>
<dbReference type="PROSITE" id="PS51257">
    <property type="entry name" value="PROKAR_LIPOPROTEIN"/>
    <property type="match status" value="1"/>
</dbReference>
<accession>A0ABV8T686</accession>
<organism evidence="2 3">
    <name type="scientific">Steroidobacter flavus</name>
    <dbReference type="NCBI Taxonomy" id="1842136"/>
    <lineage>
        <taxon>Bacteria</taxon>
        <taxon>Pseudomonadati</taxon>
        <taxon>Pseudomonadota</taxon>
        <taxon>Gammaproteobacteria</taxon>
        <taxon>Steroidobacterales</taxon>
        <taxon>Steroidobacteraceae</taxon>
        <taxon>Steroidobacter</taxon>
    </lineage>
</organism>
<name>A0ABV8T686_9GAMM</name>
<keyword evidence="3" id="KW-1185">Reference proteome</keyword>
<dbReference type="SUPFAM" id="SSF81296">
    <property type="entry name" value="E set domains"/>
    <property type="match status" value="1"/>
</dbReference>
<dbReference type="EMBL" id="JBHSDU010000015">
    <property type="protein sequence ID" value="MFC4314264.1"/>
    <property type="molecule type" value="Genomic_DNA"/>
</dbReference>
<reference evidence="3" key="1">
    <citation type="journal article" date="2019" name="Int. J. Syst. Evol. Microbiol.">
        <title>The Global Catalogue of Microorganisms (GCM) 10K type strain sequencing project: providing services to taxonomists for standard genome sequencing and annotation.</title>
        <authorList>
            <consortium name="The Broad Institute Genomics Platform"/>
            <consortium name="The Broad Institute Genome Sequencing Center for Infectious Disease"/>
            <person name="Wu L."/>
            <person name="Ma J."/>
        </authorList>
    </citation>
    <scope>NUCLEOTIDE SEQUENCE [LARGE SCALE GENOMIC DNA]</scope>
    <source>
        <strain evidence="3">CGMCC 1.10759</strain>
    </source>
</reference>
<dbReference type="RefSeq" id="WP_380605304.1">
    <property type="nucleotide sequence ID" value="NZ_JBHSDU010000015.1"/>
</dbReference>
<dbReference type="Proteomes" id="UP001595904">
    <property type="component" value="Unassembled WGS sequence"/>
</dbReference>
<dbReference type="InterPro" id="IPR002909">
    <property type="entry name" value="IPT_dom"/>
</dbReference>
<dbReference type="Pfam" id="PF01833">
    <property type="entry name" value="TIG"/>
    <property type="match status" value="1"/>
</dbReference>